<dbReference type="InterPro" id="IPR014718">
    <property type="entry name" value="GH-type_carb-bd"/>
</dbReference>
<dbReference type="Gene3D" id="2.70.98.10">
    <property type="match status" value="1"/>
</dbReference>
<dbReference type="Gramene" id="Pp3c4_23770V3.2">
    <property type="protein sequence ID" value="Pp3c4_23770V3.2"/>
    <property type="gene ID" value="Pp3c4_23770"/>
</dbReference>
<dbReference type="Gene3D" id="2.60.120.260">
    <property type="entry name" value="Galactose-binding domain-like"/>
    <property type="match status" value="1"/>
</dbReference>
<evidence type="ECO:0000256" key="6">
    <source>
        <dbReference type="ARBA" id="ARBA00022729"/>
    </source>
</evidence>
<dbReference type="GeneID" id="112281103"/>
<dbReference type="OMA" id="TNYYYTT"/>
<dbReference type="EnsemblPlants" id="Pp3c4_23770V3.2">
    <property type="protein sequence ID" value="Pp3c4_23770V3.2"/>
    <property type="gene ID" value="Pp3c4_23770"/>
</dbReference>
<dbReference type="EMBL" id="ABEU02000004">
    <property type="protein sequence ID" value="PNR55765.1"/>
    <property type="molecule type" value="Genomic_DNA"/>
</dbReference>
<proteinExistence type="inferred from homology"/>
<dbReference type="InterPro" id="IPR008979">
    <property type="entry name" value="Galactose-bd-like_sf"/>
</dbReference>
<dbReference type="EnsemblPlants" id="Pp3c4_23770V3.1">
    <property type="protein sequence ID" value="Pp3c4_23770V3.1"/>
    <property type="gene ID" value="Pp3c4_23770"/>
</dbReference>
<dbReference type="PANTHER" id="PTHR32018:SF1">
    <property type="entry name" value="RHAMNOGALACTURONAN ENDOLYASE"/>
    <property type="match status" value="1"/>
</dbReference>
<dbReference type="SUPFAM" id="SSF49785">
    <property type="entry name" value="Galactose-binding domain-like"/>
    <property type="match status" value="1"/>
</dbReference>
<keyword evidence="12" id="KW-1185">Reference proteome</keyword>
<accession>A0A2K1KPP7</accession>
<dbReference type="GO" id="GO:0005975">
    <property type="term" value="P:carbohydrate metabolic process"/>
    <property type="evidence" value="ECO:0007669"/>
    <property type="project" value="InterPro"/>
</dbReference>
<sequence>MNQQLDELIPENDRPHTSGLAGTEVLLVEQSDYVVLDNGIVQVTLTKPGGNVTSIKYGGIENLLEYKNKETNRGYWDMNWSHEKGGQDNFLVFFGTIYKVIHKDANRVEVSFLRPYDPAYPSELPLNVDKRFVLLKGSSGFYSYGIYERPAGWPEFNLNQTRITFKLSNDKFHYMAIADDRQRFMPSPEDLMPDRSQQLAYPEAHLLTNPIDPAFLGEVDDKYQYSKENKDLKVHGWVSTNPMVGFWIISPSYEFRNGGVTKQNLTAHVGPTCLAMFHSAHYAGLDLCPHFQQGEAWQKVFGPVFIYLNSAPVGTPYPALWQNAQAQVTREMAAWPYSWPASDAYPKAAERGTLCGRLLVSDPLQSPYTWVGRNAYLGLAIPGETGSWQSESKGYQFWTQADAYGCFSIRNIRAGLYDLYGWVPGVVGDYKFERGPIRIQQGGIIDMGDLTYYSPRNGPTVWEIGVPDRTAAGFFVPDPNPKYVNKLYLNSSQKWRQYGLWERYTELYPTNDLVYTVGQSDWRKDWFYAHLNRIMPDGSYAPTTWEIRFELLKVVPDSPYKLRIATASSHTASIQLFVNKLDYAKPVFDTLQYGRDNATARHGIHGLYTLWNIDIEPKLLQVGKNSFYLSQRKDYGPFAAVMYDYLRLEAPASSFPGILDSAK</sequence>
<evidence type="ECO:0000256" key="4">
    <source>
        <dbReference type="ARBA" id="ARBA00012437"/>
    </source>
</evidence>
<dbReference type="InterPro" id="IPR011013">
    <property type="entry name" value="Gal_mutarotase_sf_dom"/>
</dbReference>
<evidence type="ECO:0000259" key="9">
    <source>
        <dbReference type="Pfam" id="PF14686"/>
    </source>
</evidence>
<reference evidence="10 12" key="1">
    <citation type="journal article" date="2008" name="Science">
        <title>The Physcomitrella genome reveals evolutionary insights into the conquest of land by plants.</title>
        <authorList>
            <person name="Rensing S."/>
            <person name="Lang D."/>
            <person name="Zimmer A."/>
            <person name="Terry A."/>
            <person name="Salamov A."/>
            <person name="Shapiro H."/>
            <person name="Nishiyama T."/>
            <person name="Perroud P.-F."/>
            <person name="Lindquist E."/>
            <person name="Kamisugi Y."/>
            <person name="Tanahashi T."/>
            <person name="Sakakibara K."/>
            <person name="Fujita T."/>
            <person name="Oishi K."/>
            <person name="Shin-I T."/>
            <person name="Kuroki Y."/>
            <person name="Toyoda A."/>
            <person name="Suzuki Y."/>
            <person name="Hashimoto A."/>
            <person name="Yamaguchi K."/>
            <person name="Sugano A."/>
            <person name="Kohara Y."/>
            <person name="Fujiyama A."/>
            <person name="Anterola A."/>
            <person name="Aoki S."/>
            <person name="Ashton N."/>
            <person name="Barbazuk W.B."/>
            <person name="Barker E."/>
            <person name="Bennetzen J."/>
            <person name="Bezanilla M."/>
            <person name="Blankenship R."/>
            <person name="Cho S.H."/>
            <person name="Dutcher S."/>
            <person name="Estelle M."/>
            <person name="Fawcett J.A."/>
            <person name="Gundlach H."/>
            <person name="Hanada K."/>
            <person name="Heyl A."/>
            <person name="Hicks K.A."/>
            <person name="Hugh J."/>
            <person name="Lohr M."/>
            <person name="Mayer K."/>
            <person name="Melkozernov A."/>
            <person name="Murata T."/>
            <person name="Nelson D."/>
            <person name="Pils B."/>
            <person name="Prigge M."/>
            <person name="Reiss B."/>
            <person name="Renner T."/>
            <person name="Rombauts S."/>
            <person name="Rushton P."/>
            <person name="Sanderfoot A."/>
            <person name="Schween G."/>
            <person name="Shiu S.-H."/>
            <person name="Stueber K."/>
            <person name="Theodoulou F.L."/>
            <person name="Tu H."/>
            <person name="Van de Peer Y."/>
            <person name="Verrier P.J."/>
            <person name="Waters E."/>
            <person name="Wood A."/>
            <person name="Yang L."/>
            <person name="Cove D."/>
            <person name="Cuming A."/>
            <person name="Hasebe M."/>
            <person name="Lucas S."/>
            <person name="Mishler D.B."/>
            <person name="Reski R."/>
            <person name="Grigoriev I."/>
            <person name="Quatrano R.S."/>
            <person name="Boore J.L."/>
        </authorList>
    </citation>
    <scope>NUCLEOTIDE SEQUENCE [LARGE SCALE GENOMIC DNA]</scope>
    <source>
        <strain evidence="11 12">cv. Gransden 2004</strain>
    </source>
</reference>
<evidence type="ECO:0000256" key="7">
    <source>
        <dbReference type="ARBA" id="ARBA00023239"/>
    </source>
</evidence>
<dbReference type="InterPro" id="IPR051850">
    <property type="entry name" value="Polysacch_Lyase_4"/>
</dbReference>
<dbReference type="GO" id="GO:0102210">
    <property type="term" value="F:rhamnogalacturonan endolyase activity"/>
    <property type="evidence" value="ECO:0007669"/>
    <property type="project" value="UniProtKB-EC"/>
</dbReference>
<dbReference type="PANTHER" id="PTHR32018">
    <property type="entry name" value="RHAMNOGALACTURONATE LYASE FAMILY PROTEIN"/>
    <property type="match status" value="1"/>
</dbReference>
<dbReference type="Pfam" id="PF14686">
    <property type="entry name" value="fn3_3"/>
    <property type="match status" value="1"/>
</dbReference>
<dbReference type="CDD" id="cd10316">
    <property type="entry name" value="RGL4_M"/>
    <property type="match status" value="1"/>
</dbReference>
<evidence type="ECO:0000259" key="8">
    <source>
        <dbReference type="Pfam" id="PF14683"/>
    </source>
</evidence>
<gene>
    <name evidence="11" type="primary">LOC112281103</name>
    <name evidence="10" type="ORF">PHYPA_006662</name>
</gene>
<evidence type="ECO:0000313" key="11">
    <source>
        <dbReference type="EnsemblPlants" id="Pp3c4_23770V3.1"/>
    </source>
</evidence>
<dbReference type="EC" id="4.2.2.23" evidence="4"/>
<dbReference type="Proteomes" id="UP000006727">
    <property type="component" value="Chromosome 4"/>
</dbReference>
<evidence type="ECO:0000313" key="10">
    <source>
        <dbReference type="EMBL" id="PNR55765.1"/>
    </source>
</evidence>
<evidence type="ECO:0000256" key="1">
    <source>
        <dbReference type="ARBA" id="ARBA00001324"/>
    </source>
</evidence>
<dbReference type="AlphaFoldDB" id="A0A2K1KPP7"/>
<dbReference type="CDD" id="cd10320">
    <property type="entry name" value="RGL4_N"/>
    <property type="match status" value="1"/>
</dbReference>
<comment type="similarity">
    <text evidence="3">Belongs to the polysaccharide lyase 4 family.</text>
</comment>
<keyword evidence="5" id="KW-0964">Secreted</keyword>
<dbReference type="OrthoDB" id="2130367at2759"/>
<dbReference type="InterPro" id="IPR029411">
    <property type="entry name" value="RG-lyase_III"/>
</dbReference>
<dbReference type="CDD" id="cd10317">
    <property type="entry name" value="RGL4_C"/>
    <property type="match status" value="1"/>
</dbReference>
<protein>
    <recommendedName>
        <fullName evidence="4">rhamnogalacturonan endolyase</fullName>
        <ecNumber evidence="4">4.2.2.23</ecNumber>
    </recommendedName>
</protein>
<dbReference type="Pfam" id="PF06045">
    <property type="entry name" value="Rhamnogal_lyase"/>
    <property type="match status" value="1"/>
</dbReference>
<comment type="catalytic activity">
    <reaction evidence="1">
        <text>Endotype eliminative cleavage of L-alpha-rhamnopyranosyl-(1-&gt;4)-alpha-D-galactopyranosyluronic acid bonds of rhamnogalacturonan I domains in ramified hairy regions of pectin leaving L-rhamnopyranose at the reducing end and 4-deoxy-4,5-unsaturated D-galactopyranosyluronic acid at the non-reducing end.</text>
        <dbReference type="EC" id="4.2.2.23"/>
    </reaction>
</comment>
<evidence type="ECO:0000256" key="3">
    <source>
        <dbReference type="ARBA" id="ARBA00010418"/>
    </source>
</evidence>
<dbReference type="Gramene" id="Pp3c4_23770V3.1">
    <property type="protein sequence ID" value="Pp3c4_23770V3.1"/>
    <property type="gene ID" value="Pp3c4_23770"/>
</dbReference>
<organism evidence="10">
    <name type="scientific">Physcomitrium patens</name>
    <name type="common">Spreading-leaved earth moss</name>
    <name type="synonym">Physcomitrella patens</name>
    <dbReference type="NCBI Taxonomy" id="3218"/>
    <lineage>
        <taxon>Eukaryota</taxon>
        <taxon>Viridiplantae</taxon>
        <taxon>Streptophyta</taxon>
        <taxon>Embryophyta</taxon>
        <taxon>Bryophyta</taxon>
        <taxon>Bryophytina</taxon>
        <taxon>Bryopsida</taxon>
        <taxon>Funariidae</taxon>
        <taxon>Funariales</taxon>
        <taxon>Funariaceae</taxon>
        <taxon>Physcomitrium</taxon>
    </lineage>
</organism>
<dbReference type="InterPro" id="IPR010325">
    <property type="entry name" value="Rhamnogal_lyase"/>
</dbReference>
<dbReference type="SUPFAM" id="SSF49452">
    <property type="entry name" value="Starch-binding domain-like"/>
    <property type="match status" value="1"/>
</dbReference>
<dbReference type="PaxDb" id="3218-PP1S60_134V6.1"/>
<dbReference type="RefSeq" id="XP_024373063.1">
    <property type="nucleotide sequence ID" value="XM_024517295.2"/>
</dbReference>
<name>A0A2K1KPP7_PHYPA</name>
<dbReference type="Pfam" id="PF14683">
    <property type="entry name" value="CBM-like"/>
    <property type="match status" value="1"/>
</dbReference>
<dbReference type="InterPro" id="IPR029413">
    <property type="entry name" value="RG-lyase_II"/>
</dbReference>
<feature type="domain" description="Rhamnogalacturonan lyase" evidence="8">
    <location>
        <begin position="460"/>
        <end position="648"/>
    </location>
</feature>
<dbReference type="SUPFAM" id="SSF74650">
    <property type="entry name" value="Galactose mutarotase-like"/>
    <property type="match status" value="1"/>
</dbReference>
<feature type="domain" description="Rhamnogalacturonan lyase" evidence="9">
    <location>
        <begin position="372"/>
        <end position="443"/>
    </location>
</feature>
<reference evidence="10 12" key="2">
    <citation type="journal article" date="2018" name="Plant J.">
        <title>The Physcomitrella patens chromosome-scale assembly reveals moss genome structure and evolution.</title>
        <authorList>
            <person name="Lang D."/>
            <person name="Ullrich K.K."/>
            <person name="Murat F."/>
            <person name="Fuchs J."/>
            <person name="Jenkins J."/>
            <person name="Haas F.B."/>
            <person name="Piednoel M."/>
            <person name="Gundlach H."/>
            <person name="Van Bel M."/>
            <person name="Meyberg R."/>
            <person name="Vives C."/>
            <person name="Morata J."/>
            <person name="Symeonidi A."/>
            <person name="Hiss M."/>
            <person name="Muchero W."/>
            <person name="Kamisugi Y."/>
            <person name="Saleh O."/>
            <person name="Blanc G."/>
            <person name="Decker E.L."/>
            <person name="van Gessel N."/>
            <person name="Grimwood J."/>
            <person name="Hayes R.D."/>
            <person name="Graham S.W."/>
            <person name="Gunter L.E."/>
            <person name="McDaniel S.F."/>
            <person name="Hoernstein S.N.W."/>
            <person name="Larsson A."/>
            <person name="Li F.W."/>
            <person name="Perroud P.F."/>
            <person name="Phillips J."/>
            <person name="Ranjan P."/>
            <person name="Rokshar D.S."/>
            <person name="Rothfels C.J."/>
            <person name="Schneider L."/>
            <person name="Shu S."/>
            <person name="Stevenson D.W."/>
            <person name="Thummler F."/>
            <person name="Tillich M."/>
            <person name="Villarreal Aguilar J.C."/>
            <person name="Widiez T."/>
            <person name="Wong G.K."/>
            <person name="Wymore A."/>
            <person name="Zhang Y."/>
            <person name="Zimmer A.D."/>
            <person name="Quatrano R.S."/>
            <person name="Mayer K.F.X."/>
            <person name="Goodstein D."/>
            <person name="Casacuberta J.M."/>
            <person name="Vandepoele K."/>
            <person name="Reski R."/>
            <person name="Cuming A.C."/>
            <person name="Tuskan G.A."/>
            <person name="Maumus F."/>
            <person name="Salse J."/>
            <person name="Schmutz J."/>
            <person name="Rensing S.A."/>
        </authorList>
    </citation>
    <scope>NUCLEOTIDE SEQUENCE [LARGE SCALE GENOMIC DNA]</scope>
    <source>
        <strain evidence="11 12">cv. Gransden 2004</strain>
    </source>
</reference>
<dbReference type="GO" id="GO:0005576">
    <property type="term" value="C:extracellular region"/>
    <property type="evidence" value="ECO:0007669"/>
    <property type="project" value="UniProtKB-SubCell"/>
</dbReference>
<dbReference type="InterPro" id="IPR013784">
    <property type="entry name" value="Carb-bd-like_fold"/>
</dbReference>
<evidence type="ECO:0000256" key="2">
    <source>
        <dbReference type="ARBA" id="ARBA00004613"/>
    </source>
</evidence>
<reference evidence="11" key="3">
    <citation type="submission" date="2020-12" db="UniProtKB">
        <authorList>
            <consortium name="EnsemblPlants"/>
        </authorList>
    </citation>
    <scope>IDENTIFICATION</scope>
</reference>
<comment type="subcellular location">
    <subcellularLocation>
        <location evidence="2">Secreted</location>
    </subcellularLocation>
</comment>
<evidence type="ECO:0000313" key="12">
    <source>
        <dbReference type="Proteomes" id="UP000006727"/>
    </source>
</evidence>
<dbReference type="GO" id="GO:0030246">
    <property type="term" value="F:carbohydrate binding"/>
    <property type="evidence" value="ECO:0007669"/>
    <property type="project" value="InterPro"/>
</dbReference>
<keyword evidence="7" id="KW-0456">Lyase</keyword>
<evidence type="ECO:0000256" key="5">
    <source>
        <dbReference type="ARBA" id="ARBA00022525"/>
    </source>
</evidence>
<dbReference type="STRING" id="3218.A0A2K1KPP7"/>
<keyword evidence="6" id="KW-0732">Signal</keyword>